<keyword evidence="4 7" id="KW-0812">Transmembrane</keyword>
<feature type="transmembrane region" description="Helical" evidence="7">
    <location>
        <begin position="333"/>
        <end position="353"/>
    </location>
</feature>
<dbReference type="Pfam" id="PF21088">
    <property type="entry name" value="MS_channel_1st"/>
    <property type="match status" value="1"/>
</dbReference>
<evidence type="ECO:0000313" key="10">
    <source>
        <dbReference type="EMBL" id="GJD50282.1"/>
    </source>
</evidence>
<feature type="transmembrane region" description="Helical" evidence="7">
    <location>
        <begin position="443"/>
        <end position="464"/>
    </location>
</feature>
<keyword evidence="3" id="KW-1003">Cell membrane</keyword>
<feature type="transmembrane region" description="Helical" evidence="7">
    <location>
        <begin position="139"/>
        <end position="163"/>
    </location>
</feature>
<feature type="transmembrane region" description="Helical" evidence="7">
    <location>
        <begin position="529"/>
        <end position="547"/>
    </location>
</feature>
<evidence type="ECO:0000256" key="3">
    <source>
        <dbReference type="ARBA" id="ARBA00022475"/>
    </source>
</evidence>
<dbReference type="Proteomes" id="UP001055167">
    <property type="component" value="Unassembled WGS sequence"/>
</dbReference>
<feature type="transmembrane region" description="Helical" evidence="7">
    <location>
        <begin position="262"/>
        <end position="280"/>
    </location>
</feature>
<keyword evidence="5 7" id="KW-1133">Transmembrane helix</keyword>
<dbReference type="RefSeq" id="WP_238313434.1">
    <property type="nucleotide sequence ID" value="NZ_BPQH01000008.1"/>
</dbReference>
<dbReference type="PANTHER" id="PTHR30460:SF0">
    <property type="entry name" value="MODERATE CONDUCTANCE MECHANOSENSITIVE CHANNEL YBIO"/>
    <property type="match status" value="1"/>
</dbReference>
<evidence type="ECO:0000259" key="8">
    <source>
        <dbReference type="Pfam" id="PF00924"/>
    </source>
</evidence>
<feature type="domain" description="Mechanosensitive ion channel MscS" evidence="8">
    <location>
        <begin position="546"/>
        <end position="610"/>
    </location>
</feature>
<keyword evidence="11" id="KW-1185">Reference proteome</keyword>
<comment type="caution">
    <text evidence="10">The sequence shown here is derived from an EMBL/GenBank/DDBJ whole genome shotgun (WGS) entry which is preliminary data.</text>
</comment>
<evidence type="ECO:0000259" key="9">
    <source>
        <dbReference type="Pfam" id="PF21088"/>
    </source>
</evidence>
<comment type="similarity">
    <text evidence="2">Belongs to the MscS (TC 1.A.23) family.</text>
</comment>
<reference evidence="10" key="1">
    <citation type="journal article" date="2021" name="Front. Microbiol.">
        <title>Comprehensive Comparative Genomics and Phenotyping of Methylobacterium Species.</title>
        <authorList>
            <person name="Alessa O."/>
            <person name="Ogura Y."/>
            <person name="Fujitani Y."/>
            <person name="Takami H."/>
            <person name="Hayashi T."/>
            <person name="Sahin N."/>
            <person name="Tani A."/>
        </authorList>
    </citation>
    <scope>NUCLEOTIDE SEQUENCE</scope>
    <source>
        <strain evidence="10">KCTC 52305</strain>
    </source>
</reference>
<dbReference type="InterPro" id="IPR011014">
    <property type="entry name" value="MscS_channel_TM-2"/>
</dbReference>
<dbReference type="InterPro" id="IPR010920">
    <property type="entry name" value="LSM_dom_sf"/>
</dbReference>
<sequence length="739" mass="77166">MIVAASIVAVALALLVRPGAWRRAGPRLALLALLAAPAAALGAEGAGVSVVLHPGVDQGQVQAVMDSMKGSGRPVTIRWEAGAAPAGSATAPPAGETRMLAEIFLDGLMQRLEGVGRLAEIPRDLAGAWRREVAPGGGAAPLGALLLVAAGAAALAWAARALLRRAIGWRAETPAHLTERLRAGVGRLALDLAALAVFSAGAGLAWRWRFPEPDMAQALGLRLLRYGAVAALFLVAARFLLRPQSCGNRLLRLPHAAWHTRMLAAYALLGAVVEALAALARHAGSAALVIEGWYLLGGTLLLGLKLAWFWGGRRDIAALFRGDPAPAGPIRRAAAAAYPYLLVAVALALWGAGPIALADPERGHWGTAAGATQVIVILLPICALGIDAVAGSLAARHLPGTPLAAAAAAAARTVATGGIWVAGLAVIARLWDPFLADPRSHDVLTALVRVAAALVAGWAVWSFLKAYFSAHLPAARPGLPGEEDEAEPAAQGRLATVLPIVRDLALGATLALTALIVLSALGIDTAPLLAGFGVVGLALSFGSQALVKDIVSGIFFMADDAFRLGEYVDTGRLKGTVERISLRSVRLRHQNGQIHTIPFGRIDQITNFSRDWATVKFTIRLDREADIETARRTIKKVGQAMLADPELGPEFLLPLKMQGVQEIADAAIVVRCKFTARPLKPSYIQREALKRIHRALQEAGVPFASNAVMVRPGPGEAPRPPHLAAALAVQPAAVQPAAE</sequence>
<organism evidence="10 11">
    <name type="scientific">Methylobacterium crusticola</name>
    <dbReference type="NCBI Taxonomy" id="1697972"/>
    <lineage>
        <taxon>Bacteria</taxon>
        <taxon>Pseudomonadati</taxon>
        <taxon>Pseudomonadota</taxon>
        <taxon>Alphaproteobacteria</taxon>
        <taxon>Hyphomicrobiales</taxon>
        <taxon>Methylobacteriaceae</taxon>
        <taxon>Methylobacterium</taxon>
    </lineage>
</organism>
<name>A0ABQ4QYM4_9HYPH</name>
<dbReference type="Pfam" id="PF00924">
    <property type="entry name" value="MS_channel_2nd"/>
    <property type="match status" value="1"/>
</dbReference>
<dbReference type="SUPFAM" id="SSF50182">
    <property type="entry name" value="Sm-like ribonucleoproteins"/>
    <property type="match status" value="1"/>
</dbReference>
<reference evidence="10" key="2">
    <citation type="submission" date="2021-08" db="EMBL/GenBank/DDBJ databases">
        <authorList>
            <person name="Tani A."/>
            <person name="Ola A."/>
            <person name="Ogura Y."/>
            <person name="Katsura K."/>
            <person name="Hayashi T."/>
        </authorList>
    </citation>
    <scope>NUCLEOTIDE SEQUENCE</scope>
    <source>
        <strain evidence="10">KCTC 52305</strain>
    </source>
</reference>
<feature type="domain" description="Mechanosensitive ion channel transmembrane helices 2/3" evidence="9">
    <location>
        <begin position="510"/>
        <end position="544"/>
    </location>
</feature>
<proteinExistence type="inferred from homology"/>
<feature type="transmembrane region" description="Helical" evidence="7">
    <location>
        <begin position="223"/>
        <end position="241"/>
    </location>
</feature>
<evidence type="ECO:0008006" key="12">
    <source>
        <dbReference type="Google" id="ProtNLM"/>
    </source>
</evidence>
<dbReference type="InterPro" id="IPR045276">
    <property type="entry name" value="YbiO_bact"/>
</dbReference>
<dbReference type="InterPro" id="IPR006685">
    <property type="entry name" value="MscS_channel_2nd"/>
</dbReference>
<feature type="transmembrane region" description="Helical" evidence="7">
    <location>
        <begin position="504"/>
        <end position="523"/>
    </location>
</feature>
<evidence type="ECO:0000256" key="2">
    <source>
        <dbReference type="ARBA" id="ARBA00008017"/>
    </source>
</evidence>
<evidence type="ECO:0000256" key="7">
    <source>
        <dbReference type="SAM" id="Phobius"/>
    </source>
</evidence>
<dbReference type="InterPro" id="IPR049142">
    <property type="entry name" value="MS_channel_1st"/>
</dbReference>
<dbReference type="SUPFAM" id="SSF82861">
    <property type="entry name" value="Mechanosensitive channel protein MscS (YggB), transmembrane region"/>
    <property type="match status" value="1"/>
</dbReference>
<protein>
    <recommendedName>
        <fullName evidence="12">Mechanosensitive ion channel family protein</fullName>
    </recommendedName>
</protein>
<evidence type="ECO:0000256" key="6">
    <source>
        <dbReference type="ARBA" id="ARBA00023136"/>
    </source>
</evidence>
<dbReference type="Gene3D" id="1.10.287.1260">
    <property type="match status" value="1"/>
</dbReference>
<dbReference type="PANTHER" id="PTHR30460">
    <property type="entry name" value="MODERATE CONDUCTANCE MECHANOSENSITIVE CHANNEL YBIO"/>
    <property type="match status" value="1"/>
</dbReference>
<dbReference type="Gene3D" id="3.30.70.100">
    <property type="match status" value="1"/>
</dbReference>
<dbReference type="EMBL" id="BPQH01000008">
    <property type="protein sequence ID" value="GJD50282.1"/>
    <property type="molecule type" value="Genomic_DNA"/>
</dbReference>
<accession>A0ABQ4QYM4</accession>
<gene>
    <name evidence="10" type="ORF">OPKNFCMD_3020</name>
</gene>
<evidence type="ECO:0000256" key="4">
    <source>
        <dbReference type="ARBA" id="ARBA00022692"/>
    </source>
</evidence>
<evidence type="ECO:0000256" key="5">
    <source>
        <dbReference type="ARBA" id="ARBA00022989"/>
    </source>
</evidence>
<dbReference type="Gene3D" id="2.30.30.60">
    <property type="match status" value="1"/>
</dbReference>
<keyword evidence="6 7" id="KW-0472">Membrane</keyword>
<feature type="transmembrane region" description="Helical" evidence="7">
    <location>
        <begin position="373"/>
        <end position="395"/>
    </location>
</feature>
<evidence type="ECO:0000313" key="11">
    <source>
        <dbReference type="Proteomes" id="UP001055167"/>
    </source>
</evidence>
<feature type="transmembrane region" description="Helical" evidence="7">
    <location>
        <begin position="184"/>
        <end position="208"/>
    </location>
</feature>
<evidence type="ECO:0000256" key="1">
    <source>
        <dbReference type="ARBA" id="ARBA00004651"/>
    </source>
</evidence>
<comment type="subcellular location">
    <subcellularLocation>
        <location evidence="1">Cell membrane</location>
        <topology evidence="1">Multi-pass membrane protein</topology>
    </subcellularLocation>
</comment>
<feature type="transmembrane region" description="Helical" evidence="7">
    <location>
        <begin position="292"/>
        <end position="312"/>
    </location>
</feature>
<dbReference type="InterPro" id="IPR023408">
    <property type="entry name" value="MscS_beta-dom_sf"/>
</dbReference>
<dbReference type="SUPFAM" id="SSF82689">
    <property type="entry name" value="Mechanosensitive channel protein MscS (YggB), C-terminal domain"/>
    <property type="match status" value="1"/>
</dbReference>
<feature type="transmembrane region" description="Helical" evidence="7">
    <location>
        <begin position="407"/>
        <end position="431"/>
    </location>
</feature>
<dbReference type="InterPro" id="IPR011066">
    <property type="entry name" value="MscS_channel_C_sf"/>
</dbReference>